<keyword evidence="1" id="KW-0812">Transmembrane</keyword>
<evidence type="ECO:0000256" key="1">
    <source>
        <dbReference type="SAM" id="Phobius"/>
    </source>
</evidence>
<accession>A0ABV9MSV5</accession>
<name>A0ABV9MSV5_9ENTE</name>
<dbReference type="RefSeq" id="WP_204655039.1">
    <property type="nucleotide sequence ID" value="NZ_JAFBFD010000052.1"/>
</dbReference>
<evidence type="ECO:0000313" key="3">
    <source>
        <dbReference type="Proteomes" id="UP001595969"/>
    </source>
</evidence>
<dbReference type="EMBL" id="JBHSGS010000012">
    <property type="protein sequence ID" value="MFC4718630.1"/>
    <property type="molecule type" value="Genomic_DNA"/>
</dbReference>
<keyword evidence="1" id="KW-1133">Transmembrane helix</keyword>
<gene>
    <name evidence="2" type="ORF">ACFO5I_02570</name>
</gene>
<proteinExistence type="predicted"/>
<dbReference type="InterPro" id="IPR008875">
    <property type="entry name" value="TraX"/>
</dbReference>
<feature type="transmembrane region" description="Helical" evidence="1">
    <location>
        <begin position="39"/>
        <end position="58"/>
    </location>
</feature>
<keyword evidence="3" id="KW-1185">Reference proteome</keyword>
<dbReference type="Proteomes" id="UP001595969">
    <property type="component" value="Unassembled WGS sequence"/>
</dbReference>
<keyword evidence="1" id="KW-0472">Membrane</keyword>
<reference evidence="3" key="1">
    <citation type="journal article" date="2019" name="Int. J. Syst. Evol. Microbiol.">
        <title>The Global Catalogue of Microorganisms (GCM) 10K type strain sequencing project: providing services to taxonomists for standard genome sequencing and annotation.</title>
        <authorList>
            <consortium name="The Broad Institute Genomics Platform"/>
            <consortium name="The Broad Institute Genome Sequencing Center for Infectious Disease"/>
            <person name="Wu L."/>
            <person name="Ma J."/>
        </authorList>
    </citation>
    <scope>NUCLEOTIDE SEQUENCE [LARGE SCALE GENOMIC DNA]</scope>
    <source>
        <strain evidence="3">CGMCC 1.19032</strain>
    </source>
</reference>
<comment type="caution">
    <text evidence="2">The sequence shown here is derived from an EMBL/GenBank/DDBJ whole genome shotgun (WGS) entry which is preliminary data.</text>
</comment>
<protein>
    <submittedName>
        <fullName evidence="2">TraX family protein</fullName>
    </submittedName>
</protein>
<organism evidence="2 3">
    <name type="scientific">Enterococcus lemanii</name>
    <dbReference type="NCBI Taxonomy" id="1159752"/>
    <lineage>
        <taxon>Bacteria</taxon>
        <taxon>Bacillati</taxon>
        <taxon>Bacillota</taxon>
        <taxon>Bacilli</taxon>
        <taxon>Lactobacillales</taxon>
        <taxon>Enterococcaceae</taxon>
        <taxon>Enterococcus</taxon>
    </lineage>
</organism>
<sequence>MKKYATSFNLKIIAILFMVIDHVYSYLGSFIGLPRWTSLLGRFIAPLFVFFLVEGFLYTRSH</sequence>
<feature type="transmembrane region" description="Helical" evidence="1">
    <location>
        <begin position="12"/>
        <end position="33"/>
    </location>
</feature>
<dbReference type="Pfam" id="PF05857">
    <property type="entry name" value="TraX"/>
    <property type="match status" value="1"/>
</dbReference>
<evidence type="ECO:0000313" key="2">
    <source>
        <dbReference type="EMBL" id="MFC4718630.1"/>
    </source>
</evidence>